<dbReference type="RefSeq" id="XP_062653869.1">
    <property type="nucleotide sequence ID" value="XM_062808545.1"/>
</dbReference>
<feature type="transmembrane region" description="Helical" evidence="6">
    <location>
        <begin position="478"/>
        <end position="500"/>
    </location>
</feature>
<feature type="region of interest" description="Disordered" evidence="5">
    <location>
        <begin position="505"/>
        <end position="540"/>
    </location>
</feature>
<feature type="compositionally biased region" description="Low complexity" evidence="5">
    <location>
        <begin position="450"/>
        <end position="474"/>
    </location>
</feature>
<dbReference type="GeneID" id="87845493"/>
<comment type="caution">
    <text evidence="8">The sequence shown here is derived from an EMBL/GenBank/DDBJ whole genome shotgun (WGS) entry which is preliminary data.</text>
</comment>
<evidence type="ECO:0000256" key="2">
    <source>
        <dbReference type="ARBA" id="ARBA00022692"/>
    </source>
</evidence>
<dbReference type="Gene3D" id="2.120.10.80">
    <property type="entry name" value="Kelch-type beta propeller"/>
    <property type="match status" value="1"/>
</dbReference>
<dbReference type="AlphaFoldDB" id="A0AAE0H612"/>
<evidence type="ECO:0000256" key="6">
    <source>
        <dbReference type="SAM" id="Phobius"/>
    </source>
</evidence>
<evidence type="ECO:0000256" key="1">
    <source>
        <dbReference type="ARBA" id="ARBA00004167"/>
    </source>
</evidence>
<gene>
    <name evidence="8" type="ORF">B0H64DRAFT_63622</name>
</gene>
<keyword evidence="7" id="KW-0732">Signal</keyword>
<evidence type="ECO:0000256" key="7">
    <source>
        <dbReference type="SAM" id="SignalP"/>
    </source>
</evidence>
<reference evidence="8" key="2">
    <citation type="submission" date="2023-06" db="EMBL/GenBank/DDBJ databases">
        <authorList>
            <consortium name="Lawrence Berkeley National Laboratory"/>
            <person name="Haridas S."/>
            <person name="Hensen N."/>
            <person name="Bonometti L."/>
            <person name="Westerberg I."/>
            <person name="Brannstrom I.O."/>
            <person name="Guillou S."/>
            <person name="Cros-Aarteil S."/>
            <person name="Calhoun S."/>
            <person name="Kuo A."/>
            <person name="Mondo S."/>
            <person name="Pangilinan J."/>
            <person name="Riley R."/>
            <person name="Labutti K."/>
            <person name="Andreopoulos B."/>
            <person name="Lipzen A."/>
            <person name="Chen C."/>
            <person name="Yanf M."/>
            <person name="Daum C."/>
            <person name="Ng V."/>
            <person name="Clum A."/>
            <person name="Steindorff A."/>
            <person name="Ohm R."/>
            <person name="Martin F."/>
            <person name="Silar P."/>
            <person name="Natvig D."/>
            <person name="Lalanne C."/>
            <person name="Gautier V."/>
            <person name="Ament-Velasquez S.L."/>
            <person name="Kruys A."/>
            <person name="Hutchinson M.I."/>
            <person name="Powell A.J."/>
            <person name="Barry K."/>
            <person name="Miller A.N."/>
            <person name="Grigoriev I.V."/>
            <person name="Debuchy R."/>
            <person name="Gladieux P."/>
            <person name="Thoren M.H."/>
            <person name="Johannesson H."/>
        </authorList>
    </citation>
    <scope>NUCLEOTIDE SEQUENCE</scope>
    <source>
        <strain evidence="8">CBS 168.71</strain>
    </source>
</reference>
<evidence type="ECO:0000256" key="4">
    <source>
        <dbReference type="ARBA" id="ARBA00023136"/>
    </source>
</evidence>
<dbReference type="PANTHER" id="PTHR15549:SF27">
    <property type="entry name" value="CHITIN-BINDING TYPE-1 DOMAIN-CONTAINING PROTEIN"/>
    <property type="match status" value="1"/>
</dbReference>
<sequence>MYRLKTAAVLPIAMRSHRAASGLLALLGALRCALGAEVSDTPTVEDFLRRNSVSATVIGDYVYMDGGEMSQLLDGKKLETGRGSDPVNSTISINIGKSWTSSAITMRRINRPWGSKANQMIWTDKEAGAFYVWGGKWIGGRNMTENALWKFTADGNGGGTWALETPENPNLFNNLEQYEFGAFANTGTTGYSVGGLASGWTKKGRSHNQVVPGMVTFNMDTKIWQNGTTAFSPTDTIVTASAEYIPNFGPNGLIMLFGGLSFPHDTRSTAEQWQNAASYDLQNLTFFDPETKDTYWQIATGSVPPRPRSKFCVTGFETSDGGYDIFLSGGYNYRDKFPYDDAYVLSLPGFVWTKLPDPETGARQSHTCVSVGKRQVLSIGGTDTGWAQPDPAPQGLLLFDMTEMKWKTSYDANAAAYERATVIDTWYNNGSLDVVEWSSNAVRDMFASKSTTDPGSTSSPSPSPSGTGSESESTPVGAIAGGVVGGVAGIALIAGIVWLLMRRRRKNNGPGPGTESTYYDDGRDAPEAAKYGSPMESTYKMEPQELNSQRPYAELHAQRPYAELPVQHHHADATTDSSATFTNPLLGHTAAVEMDATPSR</sequence>
<dbReference type="Proteomes" id="UP001278766">
    <property type="component" value="Unassembled WGS sequence"/>
</dbReference>
<keyword evidence="4 6" id="KW-0472">Membrane</keyword>
<keyword evidence="3 6" id="KW-1133">Transmembrane helix</keyword>
<dbReference type="InterPro" id="IPR015915">
    <property type="entry name" value="Kelch-typ_b-propeller"/>
</dbReference>
<keyword evidence="9" id="KW-1185">Reference proteome</keyword>
<name>A0AAE0H612_9PEZI</name>
<dbReference type="PANTHER" id="PTHR15549">
    <property type="entry name" value="PAIRED IMMUNOGLOBULIN-LIKE TYPE 2 RECEPTOR"/>
    <property type="match status" value="1"/>
</dbReference>
<feature type="chain" id="PRO_5042109268" description="Kelch repeat protein" evidence="7">
    <location>
        <begin position="36"/>
        <end position="600"/>
    </location>
</feature>
<evidence type="ECO:0008006" key="10">
    <source>
        <dbReference type="Google" id="ProtNLM"/>
    </source>
</evidence>
<dbReference type="GO" id="GO:0071944">
    <property type="term" value="C:cell periphery"/>
    <property type="evidence" value="ECO:0007669"/>
    <property type="project" value="UniProtKB-ARBA"/>
</dbReference>
<dbReference type="InterPro" id="IPR051694">
    <property type="entry name" value="Immunoregulatory_rcpt-like"/>
</dbReference>
<organism evidence="8 9">
    <name type="scientific">Chaetomium fimeti</name>
    <dbReference type="NCBI Taxonomy" id="1854472"/>
    <lineage>
        <taxon>Eukaryota</taxon>
        <taxon>Fungi</taxon>
        <taxon>Dikarya</taxon>
        <taxon>Ascomycota</taxon>
        <taxon>Pezizomycotina</taxon>
        <taxon>Sordariomycetes</taxon>
        <taxon>Sordariomycetidae</taxon>
        <taxon>Sordariales</taxon>
        <taxon>Chaetomiaceae</taxon>
        <taxon>Chaetomium</taxon>
    </lineage>
</organism>
<proteinExistence type="predicted"/>
<feature type="region of interest" description="Disordered" evidence="5">
    <location>
        <begin position="448"/>
        <end position="474"/>
    </location>
</feature>
<evidence type="ECO:0000313" key="8">
    <source>
        <dbReference type="EMBL" id="KAK3290355.1"/>
    </source>
</evidence>
<dbReference type="EMBL" id="JAUEPN010000014">
    <property type="protein sequence ID" value="KAK3290355.1"/>
    <property type="molecule type" value="Genomic_DNA"/>
</dbReference>
<feature type="signal peptide" evidence="7">
    <location>
        <begin position="1"/>
        <end position="35"/>
    </location>
</feature>
<dbReference type="SUPFAM" id="SSF117281">
    <property type="entry name" value="Kelch motif"/>
    <property type="match status" value="1"/>
</dbReference>
<dbReference type="GO" id="GO:0016020">
    <property type="term" value="C:membrane"/>
    <property type="evidence" value="ECO:0007669"/>
    <property type="project" value="UniProtKB-SubCell"/>
</dbReference>
<reference evidence="8" key="1">
    <citation type="journal article" date="2023" name="Mol. Phylogenet. Evol.">
        <title>Genome-scale phylogeny and comparative genomics of the fungal order Sordariales.</title>
        <authorList>
            <person name="Hensen N."/>
            <person name="Bonometti L."/>
            <person name="Westerberg I."/>
            <person name="Brannstrom I.O."/>
            <person name="Guillou S."/>
            <person name="Cros-Aarteil S."/>
            <person name="Calhoun S."/>
            <person name="Haridas S."/>
            <person name="Kuo A."/>
            <person name="Mondo S."/>
            <person name="Pangilinan J."/>
            <person name="Riley R."/>
            <person name="LaButti K."/>
            <person name="Andreopoulos B."/>
            <person name="Lipzen A."/>
            <person name="Chen C."/>
            <person name="Yan M."/>
            <person name="Daum C."/>
            <person name="Ng V."/>
            <person name="Clum A."/>
            <person name="Steindorff A."/>
            <person name="Ohm R.A."/>
            <person name="Martin F."/>
            <person name="Silar P."/>
            <person name="Natvig D.O."/>
            <person name="Lalanne C."/>
            <person name="Gautier V."/>
            <person name="Ament-Velasquez S.L."/>
            <person name="Kruys A."/>
            <person name="Hutchinson M.I."/>
            <person name="Powell A.J."/>
            <person name="Barry K."/>
            <person name="Miller A.N."/>
            <person name="Grigoriev I.V."/>
            <person name="Debuchy R."/>
            <person name="Gladieux P."/>
            <person name="Hiltunen Thoren M."/>
            <person name="Johannesson H."/>
        </authorList>
    </citation>
    <scope>NUCLEOTIDE SEQUENCE</scope>
    <source>
        <strain evidence="8">CBS 168.71</strain>
    </source>
</reference>
<protein>
    <recommendedName>
        <fullName evidence="10">Kelch repeat protein</fullName>
    </recommendedName>
</protein>
<accession>A0AAE0H612</accession>
<keyword evidence="2 6" id="KW-0812">Transmembrane</keyword>
<feature type="region of interest" description="Disordered" evidence="5">
    <location>
        <begin position="555"/>
        <end position="600"/>
    </location>
</feature>
<evidence type="ECO:0000256" key="5">
    <source>
        <dbReference type="SAM" id="MobiDB-lite"/>
    </source>
</evidence>
<evidence type="ECO:0000256" key="3">
    <source>
        <dbReference type="ARBA" id="ARBA00022989"/>
    </source>
</evidence>
<comment type="subcellular location">
    <subcellularLocation>
        <location evidence="1">Membrane</location>
        <topology evidence="1">Single-pass membrane protein</topology>
    </subcellularLocation>
</comment>
<evidence type="ECO:0000313" key="9">
    <source>
        <dbReference type="Proteomes" id="UP001278766"/>
    </source>
</evidence>